<dbReference type="InterPro" id="IPR050728">
    <property type="entry name" value="Zinc_Metalloprotease_M4"/>
</dbReference>
<dbReference type="CDD" id="cd09597">
    <property type="entry name" value="M4_TLP"/>
    <property type="match status" value="1"/>
</dbReference>
<dbReference type="PRINTS" id="PR00730">
    <property type="entry name" value="THERMOLYSIN"/>
</dbReference>
<evidence type="ECO:0000259" key="10">
    <source>
        <dbReference type="Pfam" id="PF02868"/>
    </source>
</evidence>
<keyword evidence="4 8" id="KW-0732">Signal</keyword>
<feature type="domain" description="Peptidase M4 C-terminal" evidence="10">
    <location>
        <begin position="388"/>
        <end position="555"/>
    </location>
</feature>
<dbReference type="InterPro" id="IPR023612">
    <property type="entry name" value="Peptidase_M4"/>
</dbReference>
<dbReference type="Pfam" id="PF01447">
    <property type="entry name" value="Peptidase_M4"/>
    <property type="match status" value="1"/>
</dbReference>
<feature type="domain" description="GEVED" evidence="13">
    <location>
        <begin position="636"/>
        <end position="711"/>
    </location>
</feature>
<dbReference type="EMBL" id="BAABHA010000015">
    <property type="protein sequence ID" value="GAA4391630.1"/>
    <property type="molecule type" value="Genomic_DNA"/>
</dbReference>
<evidence type="ECO:0000256" key="2">
    <source>
        <dbReference type="ARBA" id="ARBA00022670"/>
    </source>
</evidence>
<organism evidence="14 15">
    <name type="scientific">Hymenobacter koreensis</name>
    <dbReference type="NCBI Taxonomy" id="1084523"/>
    <lineage>
        <taxon>Bacteria</taxon>
        <taxon>Pseudomonadati</taxon>
        <taxon>Bacteroidota</taxon>
        <taxon>Cytophagia</taxon>
        <taxon>Cytophagales</taxon>
        <taxon>Hymenobacteraceae</taxon>
        <taxon>Hymenobacter</taxon>
    </lineage>
</organism>
<dbReference type="InterPro" id="IPR026444">
    <property type="entry name" value="Secre_tail"/>
</dbReference>
<dbReference type="Proteomes" id="UP001500454">
    <property type="component" value="Unassembled WGS sequence"/>
</dbReference>
<comment type="caution">
    <text evidence="14">The sequence shown here is derived from an EMBL/GenBank/DDBJ whole genome shotgun (WGS) entry which is preliminary data.</text>
</comment>
<evidence type="ECO:0000256" key="4">
    <source>
        <dbReference type="ARBA" id="ARBA00022729"/>
    </source>
</evidence>
<dbReference type="InterPro" id="IPR001570">
    <property type="entry name" value="Peptidase_M4_C_domain"/>
</dbReference>
<comment type="similarity">
    <text evidence="1">Belongs to the peptidase M4 family.</text>
</comment>
<keyword evidence="3" id="KW-0479">Metal-binding</keyword>
<dbReference type="InterPro" id="IPR013856">
    <property type="entry name" value="Peptidase_M4_domain"/>
</dbReference>
<dbReference type="NCBIfam" id="TIGR04183">
    <property type="entry name" value="Por_Secre_tail"/>
    <property type="match status" value="1"/>
</dbReference>
<evidence type="ECO:0000313" key="14">
    <source>
        <dbReference type="EMBL" id="GAA4391630.1"/>
    </source>
</evidence>
<evidence type="ECO:0000256" key="7">
    <source>
        <dbReference type="ARBA" id="ARBA00023049"/>
    </source>
</evidence>
<protein>
    <submittedName>
        <fullName evidence="14">M4 family metallopeptidase</fullName>
    </submittedName>
</protein>
<dbReference type="Pfam" id="PF18962">
    <property type="entry name" value="Por_Secre_tail"/>
    <property type="match status" value="1"/>
</dbReference>
<gene>
    <name evidence="14" type="ORF">GCM10023186_41110</name>
</gene>
<dbReference type="InterPro" id="IPR027268">
    <property type="entry name" value="Peptidase_M4/M1_CTD_sf"/>
</dbReference>
<evidence type="ECO:0000259" key="9">
    <source>
        <dbReference type="Pfam" id="PF01447"/>
    </source>
</evidence>
<feature type="signal peptide" evidence="8">
    <location>
        <begin position="1"/>
        <end position="21"/>
    </location>
</feature>
<accession>A0ABP8JJ05</accession>
<dbReference type="Pfam" id="PF20009">
    <property type="entry name" value="GEVED"/>
    <property type="match status" value="1"/>
</dbReference>
<dbReference type="RefSeq" id="WP_345227284.1">
    <property type="nucleotide sequence ID" value="NZ_BAABHA010000015.1"/>
</dbReference>
<feature type="chain" id="PRO_5046928819" evidence="8">
    <location>
        <begin position="22"/>
        <end position="812"/>
    </location>
</feature>
<evidence type="ECO:0000259" key="12">
    <source>
        <dbReference type="Pfam" id="PF18962"/>
    </source>
</evidence>
<dbReference type="Pfam" id="PF02868">
    <property type="entry name" value="Peptidase_M4_C"/>
    <property type="match status" value="1"/>
</dbReference>
<dbReference type="InterPro" id="IPR045474">
    <property type="entry name" value="GEVED"/>
</dbReference>
<evidence type="ECO:0000256" key="5">
    <source>
        <dbReference type="ARBA" id="ARBA00022801"/>
    </source>
</evidence>
<keyword evidence="6" id="KW-0862">Zinc</keyword>
<dbReference type="PANTHER" id="PTHR33794:SF1">
    <property type="entry name" value="BACILLOLYSIN"/>
    <property type="match status" value="1"/>
</dbReference>
<evidence type="ECO:0000259" key="13">
    <source>
        <dbReference type="Pfam" id="PF20009"/>
    </source>
</evidence>
<dbReference type="Gene3D" id="1.10.390.10">
    <property type="entry name" value="Neutral Protease Domain 2"/>
    <property type="match status" value="1"/>
</dbReference>
<feature type="domain" description="Secretion system C-terminal sorting" evidence="12">
    <location>
        <begin position="741"/>
        <end position="808"/>
    </location>
</feature>
<keyword evidence="15" id="KW-1185">Reference proteome</keyword>
<sequence>MFNKYPALALALLGSAFTVQAQDAARAPQLERGADGLPELVQFRPGTNPRLSEAKQALRAALALAPEADMRSVRSEVDELGMTHEKFQQFYKSVKVEHATYSVHARNGAIEAMSGDAELLELDVRPSLSAEAALQSALGYVRASRYMWQDAGEEARLKQDENNPAATYRPQGELVIVRNQMSVDAAKNGKPTLAWKFNVYAQQPVSRAFIYVDARTGEIVFKDDIIKHAAATGTFGTRYAGTQTGATDSFNGTFRLRELTRGSGIETYNCRKGNSYTNAVDFTDADNSWTEYNNANLDNAALDAHWGAQSTYDYFKNIHNRNSYNNAGAKIRSYVHFDDTPGDGRGYENAYWNGSVMTYGDGYSRFDPLTSLDVAAHEIGHAVCSSTANLTYSYESGALNEGFSDIWGACVEYYKAPTKQTWLIGEDIDKVRPSLRSMSNPNAESQPDTYQGTYWYAGSGDNGGVHTNSGVLNHWFYRLAVGGSGTNDKGTAFSVTGIGIDAAAKIAYRTESVYLTASSNYAAARTYSIQSAKDLYGAGSAQEIAVTNAWSAVGVGAAYGGGTTTPPPTTVSYCASKGTNQGYEWIDLVQLGSINRTSGKDAGYFNGTATSTSIAAGSSQTIYFSAGFTSTAYTEYWKIYIDYNKNGVFTDAGELIVSGSSSSGGTLSSAFTVPATAKSGATRLRVVMSDNSATTSCNSYTYGETEDYTVNITGGTIAPTTFAGVSGATPLGQEEARTARVFPNPANELLTMLLPDNAVVRSVNVYDVRGARMKQVQLGENGTLDVSRLAPGMYQLSLSDGQKSFHQRFTKQ</sequence>
<dbReference type="Gene3D" id="3.10.170.10">
    <property type="match status" value="1"/>
</dbReference>
<evidence type="ECO:0000313" key="15">
    <source>
        <dbReference type="Proteomes" id="UP001500454"/>
    </source>
</evidence>
<evidence type="ECO:0000256" key="6">
    <source>
        <dbReference type="ARBA" id="ARBA00022833"/>
    </source>
</evidence>
<evidence type="ECO:0000256" key="8">
    <source>
        <dbReference type="SAM" id="SignalP"/>
    </source>
</evidence>
<dbReference type="PANTHER" id="PTHR33794">
    <property type="entry name" value="BACILLOLYSIN"/>
    <property type="match status" value="1"/>
</dbReference>
<dbReference type="Gene3D" id="3.10.450.490">
    <property type="match status" value="1"/>
</dbReference>
<name>A0ABP8JJ05_9BACT</name>
<evidence type="ECO:0000256" key="1">
    <source>
        <dbReference type="ARBA" id="ARBA00009388"/>
    </source>
</evidence>
<keyword evidence="2" id="KW-0645">Protease</keyword>
<evidence type="ECO:0000256" key="3">
    <source>
        <dbReference type="ARBA" id="ARBA00022723"/>
    </source>
</evidence>
<evidence type="ECO:0000259" key="11">
    <source>
        <dbReference type="Pfam" id="PF07504"/>
    </source>
</evidence>
<feature type="domain" description="Peptidase M4" evidence="9">
    <location>
        <begin position="237"/>
        <end position="384"/>
    </location>
</feature>
<keyword evidence="5" id="KW-0378">Hydrolase</keyword>
<feature type="domain" description="FTP" evidence="11">
    <location>
        <begin position="69"/>
        <end position="116"/>
    </location>
</feature>
<dbReference type="Pfam" id="PF07504">
    <property type="entry name" value="FTP"/>
    <property type="match status" value="1"/>
</dbReference>
<keyword evidence="7" id="KW-0482">Metalloprotease</keyword>
<proteinExistence type="inferred from homology"/>
<reference evidence="15" key="1">
    <citation type="journal article" date="2019" name="Int. J. Syst. Evol. Microbiol.">
        <title>The Global Catalogue of Microorganisms (GCM) 10K type strain sequencing project: providing services to taxonomists for standard genome sequencing and annotation.</title>
        <authorList>
            <consortium name="The Broad Institute Genomics Platform"/>
            <consortium name="The Broad Institute Genome Sequencing Center for Infectious Disease"/>
            <person name="Wu L."/>
            <person name="Ma J."/>
        </authorList>
    </citation>
    <scope>NUCLEOTIDE SEQUENCE [LARGE SCALE GENOMIC DNA]</scope>
    <source>
        <strain evidence="15">JCM 17924</strain>
    </source>
</reference>
<dbReference type="InterPro" id="IPR011096">
    <property type="entry name" value="FTP_domain"/>
</dbReference>
<dbReference type="SUPFAM" id="SSF55486">
    <property type="entry name" value="Metalloproteases ('zincins'), catalytic domain"/>
    <property type="match status" value="1"/>
</dbReference>